<organism evidence="1 2">
    <name type="scientific">Dreissena polymorpha</name>
    <name type="common">Zebra mussel</name>
    <name type="synonym">Mytilus polymorpha</name>
    <dbReference type="NCBI Taxonomy" id="45954"/>
    <lineage>
        <taxon>Eukaryota</taxon>
        <taxon>Metazoa</taxon>
        <taxon>Spiralia</taxon>
        <taxon>Lophotrochozoa</taxon>
        <taxon>Mollusca</taxon>
        <taxon>Bivalvia</taxon>
        <taxon>Autobranchia</taxon>
        <taxon>Heteroconchia</taxon>
        <taxon>Euheterodonta</taxon>
        <taxon>Imparidentia</taxon>
        <taxon>Neoheterodontei</taxon>
        <taxon>Myida</taxon>
        <taxon>Dreissenoidea</taxon>
        <taxon>Dreissenidae</taxon>
        <taxon>Dreissena</taxon>
    </lineage>
</organism>
<proteinExistence type="predicted"/>
<gene>
    <name evidence="1" type="ORF">DPMN_179253</name>
</gene>
<comment type="caution">
    <text evidence="1">The sequence shown here is derived from an EMBL/GenBank/DDBJ whole genome shotgun (WGS) entry which is preliminary data.</text>
</comment>
<accession>A0A9D4EE78</accession>
<evidence type="ECO:0000313" key="2">
    <source>
        <dbReference type="Proteomes" id="UP000828390"/>
    </source>
</evidence>
<sequence length="58" mass="6499">MELKLETGTVLIHLQLMEDEIVEQMIARFGIAVPRYLVQLLAVGPRGKTGRAALPRVR</sequence>
<reference evidence="1" key="2">
    <citation type="submission" date="2020-11" db="EMBL/GenBank/DDBJ databases">
        <authorList>
            <person name="McCartney M.A."/>
            <person name="Auch B."/>
            <person name="Kono T."/>
            <person name="Mallez S."/>
            <person name="Becker A."/>
            <person name="Gohl D.M."/>
            <person name="Silverstein K.A.T."/>
            <person name="Koren S."/>
            <person name="Bechman K.B."/>
            <person name="Herman A."/>
            <person name="Abrahante J.E."/>
            <person name="Garbe J."/>
        </authorList>
    </citation>
    <scope>NUCLEOTIDE SEQUENCE</scope>
    <source>
        <strain evidence="1">Duluth1</strain>
        <tissue evidence="1">Whole animal</tissue>
    </source>
</reference>
<name>A0A9D4EE78_DREPO</name>
<protein>
    <submittedName>
        <fullName evidence="1">Uncharacterized protein</fullName>
    </submittedName>
</protein>
<evidence type="ECO:0000313" key="1">
    <source>
        <dbReference type="EMBL" id="KAH3777805.1"/>
    </source>
</evidence>
<dbReference type="AlphaFoldDB" id="A0A9D4EE78"/>
<reference evidence="1" key="1">
    <citation type="journal article" date="2019" name="bioRxiv">
        <title>The Genome of the Zebra Mussel, Dreissena polymorpha: A Resource for Invasive Species Research.</title>
        <authorList>
            <person name="McCartney M.A."/>
            <person name="Auch B."/>
            <person name="Kono T."/>
            <person name="Mallez S."/>
            <person name="Zhang Y."/>
            <person name="Obille A."/>
            <person name="Becker A."/>
            <person name="Abrahante J.E."/>
            <person name="Garbe J."/>
            <person name="Badalamenti J.P."/>
            <person name="Herman A."/>
            <person name="Mangelson H."/>
            <person name="Liachko I."/>
            <person name="Sullivan S."/>
            <person name="Sone E.D."/>
            <person name="Koren S."/>
            <person name="Silverstein K.A.T."/>
            <person name="Beckman K.B."/>
            <person name="Gohl D.M."/>
        </authorList>
    </citation>
    <scope>NUCLEOTIDE SEQUENCE</scope>
    <source>
        <strain evidence="1">Duluth1</strain>
        <tissue evidence="1">Whole animal</tissue>
    </source>
</reference>
<dbReference type="Proteomes" id="UP000828390">
    <property type="component" value="Unassembled WGS sequence"/>
</dbReference>
<keyword evidence="2" id="KW-1185">Reference proteome</keyword>
<dbReference type="EMBL" id="JAIWYP010000009">
    <property type="protein sequence ID" value="KAH3777805.1"/>
    <property type="molecule type" value="Genomic_DNA"/>
</dbReference>